<dbReference type="Proteomes" id="UP000244677">
    <property type="component" value="Chromosome"/>
</dbReference>
<dbReference type="AlphaFoldDB" id="A0A2S1LL71"/>
<keyword evidence="3" id="KW-1185">Reference proteome</keyword>
<accession>A0A2S1LL71</accession>
<gene>
    <name evidence="2" type="ORF">FK004_04070</name>
</gene>
<proteinExistence type="predicted"/>
<dbReference type="InterPro" id="IPR043781">
    <property type="entry name" value="DUF5723"/>
</dbReference>
<reference evidence="2 3" key="1">
    <citation type="submission" date="2017-04" db="EMBL/GenBank/DDBJ databases">
        <title>Complete genome sequence of Flavobacterium kingsejong AJ004.</title>
        <authorList>
            <person name="Lee P.C."/>
        </authorList>
    </citation>
    <scope>NUCLEOTIDE SEQUENCE [LARGE SCALE GENOMIC DNA]</scope>
    <source>
        <strain evidence="2 3">AJ004</strain>
    </source>
</reference>
<dbReference type="KEGG" id="fki:FK004_04070"/>
<evidence type="ECO:0000313" key="3">
    <source>
        <dbReference type="Proteomes" id="UP000244677"/>
    </source>
</evidence>
<name>A0A2S1LL71_9FLAO</name>
<evidence type="ECO:0000259" key="1">
    <source>
        <dbReference type="Pfam" id="PF18990"/>
    </source>
</evidence>
<dbReference type="EMBL" id="CP020919">
    <property type="protein sequence ID" value="AWG24468.1"/>
    <property type="molecule type" value="Genomic_DNA"/>
</dbReference>
<organism evidence="2 3">
    <name type="scientific">Flavobacterium kingsejongi</name>
    <dbReference type="NCBI Taxonomy" id="1678728"/>
    <lineage>
        <taxon>Bacteria</taxon>
        <taxon>Pseudomonadati</taxon>
        <taxon>Bacteroidota</taxon>
        <taxon>Flavobacteriia</taxon>
        <taxon>Flavobacteriales</taxon>
        <taxon>Flavobacteriaceae</taxon>
        <taxon>Flavobacterium</taxon>
    </lineage>
</organism>
<protein>
    <recommendedName>
        <fullName evidence="1">DUF5723 domain-containing protein</fullName>
    </recommendedName>
</protein>
<feature type="domain" description="DUF5723" evidence="1">
    <location>
        <begin position="60"/>
        <end position="446"/>
    </location>
</feature>
<evidence type="ECO:0000313" key="2">
    <source>
        <dbReference type="EMBL" id="AWG24468.1"/>
    </source>
</evidence>
<sequence length="487" mass="54497">MCQFLFWSFLQRIKHPIPYPVKKHLLALFFINIAVTATAQSYMGYFHDNYAGVQSVLFNPAMIADSRFKTDINLFSVSAFAGNDLYGVRLFDVYKKGYDFDKEAKVTTRATNNAIGNVDVMGTSFMFNIAPKHTVALFTRARSIINVGRVNGNLVDDVKDGLDVAQSFKFNGNSPNGVGHAWGEVGLSYATVLVQQREHFLKGGLTVKYLQGGANAYVQGGDIGLTLVRNTIDPKLGSVTSNGEVTIGGSHDFEASQDLEFDINSAGVGFDFGLVYEWRPDYEDYDLRYARPLDNGFREFNKYKLRFGLSVTDIGGIHYRKSRQDTYNLNGVVTVDMIDNVDDIYDFLNANYNRITTTKGVRANLPTALHAEVDWNIANKYYLNLNGDISMVADNKLNGNSIANRLSLTPRYESRWFSFYVPVSWMEYSGMQVGSGLRVGAFFIGSGSVLTNLLSKQSKAADFYIGIKIPVYQKELKETCRPCYFSK</sequence>
<dbReference type="Pfam" id="PF18990">
    <property type="entry name" value="DUF5723"/>
    <property type="match status" value="1"/>
</dbReference>